<comment type="caution">
    <text evidence="2">The sequence shown here is derived from an EMBL/GenBank/DDBJ whole genome shotgun (WGS) entry which is preliminary data.</text>
</comment>
<dbReference type="EMBL" id="JTDY01006591">
    <property type="protein sequence ID" value="KOB65858.1"/>
    <property type="molecule type" value="Genomic_DNA"/>
</dbReference>
<gene>
    <name evidence="2" type="ORF">OBRU01_22140</name>
</gene>
<name>A0A0L7KRE6_OPEBR</name>
<reference evidence="2 3" key="1">
    <citation type="journal article" date="2015" name="Genome Biol. Evol.">
        <title>The genome of winter moth (Operophtera brumata) provides a genomic perspective on sexual dimorphism and phenology.</title>
        <authorList>
            <person name="Derks M.F."/>
            <person name="Smit S."/>
            <person name="Salis L."/>
            <person name="Schijlen E."/>
            <person name="Bossers A."/>
            <person name="Mateman C."/>
            <person name="Pijl A.S."/>
            <person name="de Ridder D."/>
            <person name="Groenen M.A."/>
            <person name="Visser M.E."/>
            <person name="Megens H.J."/>
        </authorList>
    </citation>
    <scope>NUCLEOTIDE SEQUENCE [LARGE SCALE GENOMIC DNA]</scope>
    <source>
        <strain evidence="2">WM2013NL</strain>
        <tissue evidence="2">Head and thorax</tissue>
    </source>
</reference>
<keyword evidence="3" id="KW-1185">Reference proteome</keyword>
<proteinExistence type="predicted"/>
<evidence type="ECO:0000256" key="1">
    <source>
        <dbReference type="SAM" id="MobiDB-lite"/>
    </source>
</evidence>
<feature type="region of interest" description="Disordered" evidence="1">
    <location>
        <begin position="92"/>
        <end position="113"/>
    </location>
</feature>
<dbReference type="Proteomes" id="UP000037510">
    <property type="component" value="Unassembled WGS sequence"/>
</dbReference>
<protein>
    <submittedName>
        <fullName evidence="2">Uncharacterized protein</fullName>
    </submittedName>
</protein>
<evidence type="ECO:0000313" key="2">
    <source>
        <dbReference type="EMBL" id="KOB65858.1"/>
    </source>
</evidence>
<accession>A0A0L7KRE6</accession>
<organism evidence="2 3">
    <name type="scientific">Operophtera brumata</name>
    <name type="common">Winter moth</name>
    <name type="synonym">Phalaena brumata</name>
    <dbReference type="NCBI Taxonomy" id="104452"/>
    <lineage>
        <taxon>Eukaryota</taxon>
        <taxon>Metazoa</taxon>
        <taxon>Ecdysozoa</taxon>
        <taxon>Arthropoda</taxon>
        <taxon>Hexapoda</taxon>
        <taxon>Insecta</taxon>
        <taxon>Pterygota</taxon>
        <taxon>Neoptera</taxon>
        <taxon>Endopterygota</taxon>
        <taxon>Lepidoptera</taxon>
        <taxon>Glossata</taxon>
        <taxon>Ditrysia</taxon>
        <taxon>Geometroidea</taxon>
        <taxon>Geometridae</taxon>
        <taxon>Larentiinae</taxon>
        <taxon>Operophtera</taxon>
    </lineage>
</organism>
<sequence length="113" mass="12354">MPRVPGPGHGYQASTSQQGGADHQYTAFILLVTLVHLLSLARGQRMQRVPGPSHGYQASTSQQAAPITNIPTAFIFLVTLVTSALTRSWTKNAARTRARSRLSSIDQSARRRR</sequence>
<dbReference type="AlphaFoldDB" id="A0A0L7KRE6"/>
<evidence type="ECO:0000313" key="3">
    <source>
        <dbReference type="Proteomes" id="UP000037510"/>
    </source>
</evidence>